<evidence type="ECO:0000313" key="2">
    <source>
        <dbReference type="Proteomes" id="UP000235672"/>
    </source>
</evidence>
<organism evidence="1 2">
    <name type="scientific">Hyaloscypha hepaticicola</name>
    <dbReference type="NCBI Taxonomy" id="2082293"/>
    <lineage>
        <taxon>Eukaryota</taxon>
        <taxon>Fungi</taxon>
        <taxon>Dikarya</taxon>
        <taxon>Ascomycota</taxon>
        <taxon>Pezizomycotina</taxon>
        <taxon>Leotiomycetes</taxon>
        <taxon>Helotiales</taxon>
        <taxon>Hyaloscyphaceae</taxon>
        <taxon>Hyaloscypha</taxon>
    </lineage>
</organism>
<protein>
    <submittedName>
        <fullName evidence="1">Uncharacterized protein</fullName>
    </submittedName>
</protein>
<keyword evidence="2" id="KW-1185">Reference proteome</keyword>
<reference evidence="1 2" key="1">
    <citation type="submission" date="2016-05" db="EMBL/GenBank/DDBJ databases">
        <title>A degradative enzymes factory behind the ericoid mycorrhizal symbiosis.</title>
        <authorList>
            <consortium name="DOE Joint Genome Institute"/>
            <person name="Martino E."/>
            <person name="Morin E."/>
            <person name="Grelet G."/>
            <person name="Kuo A."/>
            <person name="Kohler A."/>
            <person name="Daghino S."/>
            <person name="Barry K."/>
            <person name="Choi C."/>
            <person name="Cichocki N."/>
            <person name="Clum A."/>
            <person name="Copeland A."/>
            <person name="Hainaut M."/>
            <person name="Haridas S."/>
            <person name="Labutti K."/>
            <person name="Lindquist E."/>
            <person name="Lipzen A."/>
            <person name="Khouja H.-R."/>
            <person name="Murat C."/>
            <person name="Ohm R."/>
            <person name="Olson A."/>
            <person name="Spatafora J."/>
            <person name="Veneault-Fourrey C."/>
            <person name="Henrissat B."/>
            <person name="Grigoriev I."/>
            <person name="Martin F."/>
            <person name="Perotto S."/>
        </authorList>
    </citation>
    <scope>NUCLEOTIDE SEQUENCE [LARGE SCALE GENOMIC DNA]</scope>
    <source>
        <strain evidence="1 2">UAMH 7357</strain>
    </source>
</reference>
<dbReference type="Proteomes" id="UP000235672">
    <property type="component" value="Unassembled WGS sequence"/>
</dbReference>
<gene>
    <name evidence="1" type="ORF">NA56DRAFT_745789</name>
</gene>
<proteinExistence type="predicted"/>
<dbReference type="EMBL" id="KZ613471">
    <property type="protein sequence ID" value="PMD25187.1"/>
    <property type="molecule type" value="Genomic_DNA"/>
</dbReference>
<name>A0A2J6QFY6_9HELO</name>
<dbReference type="AlphaFoldDB" id="A0A2J6QFY6"/>
<evidence type="ECO:0000313" key="1">
    <source>
        <dbReference type="EMBL" id="PMD25187.1"/>
    </source>
</evidence>
<accession>A0A2J6QFY6</accession>
<sequence>MRGSDARSRSKACKVQAEASLQEFGETISFVLTGGISVLMCFLEVVRWKRGYDSSDRGWRREVLMSSPSFASPGYKNGQWGVDRLVMPSGKIDTRQAILKFPPAAKTVLLLVRVRRCKVLGADEQKRSLKD</sequence>